<reference evidence="1" key="1">
    <citation type="submission" date="2015-10" db="EMBL/GenBank/DDBJ databases">
        <authorList>
            <person name="Gilbert D.G."/>
        </authorList>
    </citation>
    <scope>NUCLEOTIDE SEQUENCE</scope>
</reference>
<sequence>MNTRHRTIWVLLIIFALASIIAAGIKLVPANKKWQRAKDRAANVQFGTDKELERVIEYLEIRIKNRDNYKFILEEEPMRLTNVLYLTDSHGRSLRYRNRGKLRVTHIIDGIQQYAGISYKDKNFTVVVGDSIAGGEVIWIDPTEVVITKGDKEFHYPVAGLTIEKDMTTTDREKRRVY</sequence>
<protein>
    <submittedName>
        <fullName evidence="1">Uncharacterized protein</fullName>
    </submittedName>
</protein>
<evidence type="ECO:0000313" key="1">
    <source>
        <dbReference type="EMBL" id="CUV09979.1"/>
    </source>
</evidence>
<dbReference type="EMBL" id="FAXC01000336">
    <property type="protein sequence ID" value="CUV09979.1"/>
    <property type="molecule type" value="Genomic_DNA"/>
</dbReference>
<dbReference type="AlphaFoldDB" id="A0A160VIH2"/>
<accession>A0A160VIH2</accession>
<proteinExistence type="predicted"/>
<organism evidence="1">
    <name type="scientific">hydrothermal vent metagenome</name>
    <dbReference type="NCBI Taxonomy" id="652676"/>
    <lineage>
        <taxon>unclassified sequences</taxon>
        <taxon>metagenomes</taxon>
        <taxon>ecological metagenomes</taxon>
    </lineage>
</organism>
<gene>
    <name evidence="1" type="ORF">MGWOODY_Mmi1021</name>
</gene>
<name>A0A160VIH2_9ZZZZ</name>